<evidence type="ECO:0000256" key="1">
    <source>
        <dbReference type="ARBA" id="ARBA00013263"/>
    </source>
</evidence>
<feature type="domain" description="ATP-grasp" evidence="8">
    <location>
        <begin position="3"/>
        <end position="177"/>
    </location>
</feature>
<dbReference type="GO" id="GO:0005524">
    <property type="term" value="F:ATP binding"/>
    <property type="evidence" value="ECO:0007669"/>
    <property type="project" value="UniProtKB-UniRule"/>
</dbReference>
<name>A0A7V2F2G8_UNCEI</name>
<dbReference type="EMBL" id="DSEC01000019">
    <property type="protein sequence ID" value="HER42875.1"/>
    <property type="molecule type" value="Genomic_DNA"/>
</dbReference>
<keyword evidence="5" id="KW-0092">Biotin</keyword>
<comment type="caution">
    <text evidence="10">The sequence shown here is derived from an EMBL/GenBank/DDBJ whole genome shotgun (WGS) entry which is preliminary data.</text>
</comment>
<keyword evidence="2" id="KW-0436">Ligase</keyword>
<evidence type="ECO:0000256" key="4">
    <source>
        <dbReference type="ARBA" id="ARBA00022840"/>
    </source>
</evidence>
<evidence type="ECO:0000256" key="6">
    <source>
        <dbReference type="ARBA" id="ARBA00048600"/>
    </source>
</evidence>
<evidence type="ECO:0000256" key="5">
    <source>
        <dbReference type="ARBA" id="ARBA00023267"/>
    </source>
</evidence>
<dbReference type="FunFam" id="3.30.1490.20:FF:000003">
    <property type="entry name" value="acetyl-CoA carboxylase isoform X1"/>
    <property type="match status" value="1"/>
</dbReference>
<evidence type="ECO:0000256" key="3">
    <source>
        <dbReference type="ARBA" id="ARBA00022741"/>
    </source>
</evidence>
<keyword evidence="3 7" id="KW-0547">Nucleotide-binding</keyword>
<dbReference type="PROSITE" id="PS00867">
    <property type="entry name" value="CPSASE_2"/>
    <property type="match status" value="1"/>
</dbReference>
<reference evidence="10" key="1">
    <citation type="journal article" date="2020" name="mSystems">
        <title>Genome- and Community-Level Interaction Insights into Carbon Utilization and Element Cycling Functions of Hydrothermarchaeota in Hydrothermal Sediment.</title>
        <authorList>
            <person name="Zhou Z."/>
            <person name="Liu Y."/>
            <person name="Xu W."/>
            <person name="Pan J."/>
            <person name="Luo Z.H."/>
            <person name="Li M."/>
        </authorList>
    </citation>
    <scope>NUCLEOTIDE SEQUENCE [LARGE SCALE GENOMIC DNA]</scope>
    <source>
        <strain evidence="10">SpSt-1233</strain>
    </source>
</reference>
<dbReference type="PROSITE" id="PS50975">
    <property type="entry name" value="ATP_GRASP"/>
    <property type="match status" value="1"/>
</dbReference>
<dbReference type="InterPro" id="IPR005479">
    <property type="entry name" value="CPAse_ATP-bd"/>
</dbReference>
<evidence type="ECO:0000256" key="7">
    <source>
        <dbReference type="PROSITE-ProRule" id="PRU00409"/>
    </source>
</evidence>
<organism evidence="10">
    <name type="scientific">Eiseniibacteriota bacterium</name>
    <dbReference type="NCBI Taxonomy" id="2212470"/>
    <lineage>
        <taxon>Bacteria</taxon>
        <taxon>Candidatus Eiseniibacteriota</taxon>
    </lineage>
</organism>
<feature type="domain" description="Biotin carboxylation" evidence="9">
    <location>
        <begin position="1"/>
        <end position="307"/>
    </location>
</feature>
<dbReference type="SMART" id="SM00878">
    <property type="entry name" value="Biotin_carb_C"/>
    <property type="match status" value="1"/>
</dbReference>
<keyword evidence="4 7" id="KW-0067">ATP-binding</keyword>
<dbReference type="InterPro" id="IPR013815">
    <property type="entry name" value="ATP_grasp_subdomain_1"/>
</dbReference>
<dbReference type="SUPFAM" id="SSF56059">
    <property type="entry name" value="Glutathione synthetase ATP-binding domain-like"/>
    <property type="match status" value="1"/>
</dbReference>
<evidence type="ECO:0000256" key="2">
    <source>
        <dbReference type="ARBA" id="ARBA00022598"/>
    </source>
</evidence>
<protein>
    <recommendedName>
        <fullName evidence="1">biotin carboxylase</fullName>
        <ecNumber evidence="1">6.3.4.14</ecNumber>
    </recommendedName>
</protein>
<evidence type="ECO:0000259" key="9">
    <source>
        <dbReference type="PROSITE" id="PS50979"/>
    </source>
</evidence>
<dbReference type="InterPro" id="IPR011764">
    <property type="entry name" value="Biotin_carboxylation_dom"/>
</dbReference>
<dbReference type="InterPro" id="IPR011054">
    <property type="entry name" value="Rudment_hybrid_motif"/>
</dbReference>
<proteinExistence type="predicted"/>
<dbReference type="PROSITE" id="PS50979">
    <property type="entry name" value="BC"/>
    <property type="match status" value="1"/>
</dbReference>
<dbReference type="Proteomes" id="UP000886069">
    <property type="component" value="Unassembled WGS sequence"/>
</dbReference>
<gene>
    <name evidence="10" type="ORF">ENO08_00250</name>
</gene>
<dbReference type="PANTHER" id="PTHR48095:SF2">
    <property type="entry name" value="BIOTIN CARBOXYLASE, CHLOROPLASTIC"/>
    <property type="match status" value="1"/>
</dbReference>
<accession>A0A7V2F2G8</accession>
<dbReference type="InterPro" id="IPR051602">
    <property type="entry name" value="ACC_Biotin_Carboxylase"/>
</dbReference>
<dbReference type="SUPFAM" id="SSF51246">
    <property type="entry name" value="Rudiment single hybrid motif"/>
    <property type="match status" value="1"/>
</dbReference>
<dbReference type="GO" id="GO:0046872">
    <property type="term" value="F:metal ion binding"/>
    <property type="evidence" value="ECO:0007669"/>
    <property type="project" value="InterPro"/>
</dbReference>
<dbReference type="EC" id="6.3.4.14" evidence="1"/>
<dbReference type="AlphaFoldDB" id="A0A7V2F2G8"/>
<dbReference type="Pfam" id="PF02786">
    <property type="entry name" value="CPSase_L_D2"/>
    <property type="match status" value="1"/>
</dbReference>
<dbReference type="InterPro" id="IPR005482">
    <property type="entry name" value="Biotin_COase_C"/>
</dbReference>
<dbReference type="InterPro" id="IPR011761">
    <property type="entry name" value="ATP-grasp"/>
</dbReference>
<dbReference type="Gene3D" id="3.30.1490.20">
    <property type="entry name" value="ATP-grasp fold, A domain"/>
    <property type="match status" value="1"/>
</dbReference>
<evidence type="ECO:0000313" key="10">
    <source>
        <dbReference type="EMBL" id="HER42875.1"/>
    </source>
</evidence>
<dbReference type="GO" id="GO:0004075">
    <property type="term" value="F:biotin carboxylase activity"/>
    <property type="evidence" value="ECO:0007669"/>
    <property type="project" value="UniProtKB-EC"/>
</dbReference>
<evidence type="ECO:0000259" key="8">
    <source>
        <dbReference type="PROSITE" id="PS50975"/>
    </source>
</evidence>
<dbReference type="PANTHER" id="PTHR48095">
    <property type="entry name" value="PYRUVATE CARBOXYLASE SUBUNIT A"/>
    <property type="match status" value="1"/>
</dbReference>
<comment type="catalytic activity">
    <reaction evidence="6">
        <text>N(6)-biotinyl-L-lysyl-[protein] + hydrogencarbonate + ATP = N(6)-carboxybiotinyl-L-lysyl-[protein] + ADP + phosphate + H(+)</text>
        <dbReference type="Rhea" id="RHEA:13501"/>
        <dbReference type="Rhea" id="RHEA-COMP:10505"/>
        <dbReference type="Rhea" id="RHEA-COMP:10506"/>
        <dbReference type="ChEBI" id="CHEBI:15378"/>
        <dbReference type="ChEBI" id="CHEBI:17544"/>
        <dbReference type="ChEBI" id="CHEBI:30616"/>
        <dbReference type="ChEBI" id="CHEBI:43474"/>
        <dbReference type="ChEBI" id="CHEBI:83144"/>
        <dbReference type="ChEBI" id="CHEBI:83145"/>
        <dbReference type="ChEBI" id="CHEBI:456216"/>
        <dbReference type="EC" id="6.3.4.14"/>
    </reaction>
</comment>
<feature type="non-terminal residue" evidence="10">
    <location>
        <position position="1"/>
    </location>
</feature>
<sequence length="307" mass="33977">EHEALNVAGQIGYPVMIKAVAGGGGRGIRIVRGADELSSLFHAAGAEAEASFGDRGLYLEKYLESPRHIEVQVFGDGKGRAVHLRERECSIQRRHQKLIEESPAPGISRETLENILDMAVRGAEYVSYGSLGTVEFLVDAEGNIYFLEMNTRVQVEHPVTEMVTRVDLIKEQIRLASAGESPLLDGGHAAVNGHAIECRINAEDPEKAFKPSPGLITFYHPPGGPGVRVDSHLYAGYTVPPYYDSLLAKIITWGETREEARTRMIRSLEECVIEGVPTTIPFHLWILRHRKFISGDFDTSFIDRNAK</sequence>
<dbReference type="Gene3D" id="3.30.470.20">
    <property type="entry name" value="ATP-grasp fold, B domain"/>
    <property type="match status" value="1"/>
</dbReference>
<dbReference type="Pfam" id="PF02785">
    <property type="entry name" value="Biotin_carb_C"/>
    <property type="match status" value="1"/>
</dbReference>